<name>A0A1B1T8Q9_9ARCH</name>
<dbReference type="InterPro" id="IPR051082">
    <property type="entry name" value="Pentapeptide-BTB/POZ_domain"/>
</dbReference>
<evidence type="ECO:0008006" key="2">
    <source>
        <dbReference type="Google" id="ProtNLM"/>
    </source>
</evidence>
<dbReference type="PANTHER" id="PTHR14136:SF17">
    <property type="entry name" value="BTB_POZ DOMAIN-CONTAINING PROTEIN KCTD9"/>
    <property type="match status" value="1"/>
</dbReference>
<dbReference type="Pfam" id="PF00805">
    <property type="entry name" value="Pentapeptide"/>
    <property type="match status" value="3"/>
</dbReference>
<evidence type="ECO:0000313" key="1">
    <source>
        <dbReference type="EMBL" id="ANV78663.1"/>
    </source>
</evidence>
<organism evidence="1">
    <name type="scientific">uncultured Poseidoniia archaeon</name>
    <dbReference type="NCBI Taxonomy" id="1697135"/>
    <lineage>
        <taxon>Archaea</taxon>
        <taxon>Methanobacteriati</taxon>
        <taxon>Thermoplasmatota</taxon>
        <taxon>Candidatus Poseidoniia</taxon>
        <taxon>environmental samples</taxon>
    </lineage>
</organism>
<accession>A0A1B1T8Q9</accession>
<dbReference type="SUPFAM" id="SSF141571">
    <property type="entry name" value="Pentapeptide repeat-like"/>
    <property type="match status" value="1"/>
</dbReference>
<dbReference type="PANTHER" id="PTHR14136">
    <property type="entry name" value="BTB_POZ DOMAIN-CONTAINING PROTEIN KCTD9"/>
    <property type="match status" value="1"/>
</dbReference>
<reference evidence="1" key="2">
    <citation type="journal article" date="2015" name="ISME J.">
        <title>A new class of marine Euryarchaeota group II from the Mediterranean deep chlorophyll maximum.</title>
        <authorList>
            <person name="Martin-Cuadrado A.B."/>
            <person name="Garcia-Heredia I."/>
            <person name="Molto A.G."/>
            <person name="Lopez-Ubeda R."/>
            <person name="Kimes N."/>
            <person name="Lopez-Garcia P."/>
            <person name="Moreira D."/>
            <person name="Rodriguez-Valera F."/>
        </authorList>
    </citation>
    <scope>NUCLEOTIDE SEQUENCE</scope>
</reference>
<reference evidence="1" key="1">
    <citation type="submission" date="2014-11" db="EMBL/GenBank/DDBJ databases">
        <authorList>
            <person name="Zhu J."/>
            <person name="Qi W."/>
            <person name="Song R."/>
        </authorList>
    </citation>
    <scope>NUCLEOTIDE SEQUENCE</scope>
</reference>
<dbReference type="AlphaFoldDB" id="A0A1B1T8Q9"/>
<protein>
    <recommendedName>
        <fullName evidence="2">Pentapeptide repeat-containing protein</fullName>
    </recommendedName>
</protein>
<dbReference type="InterPro" id="IPR001646">
    <property type="entry name" value="5peptide_repeat"/>
</dbReference>
<dbReference type="Gene3D" id="2.160.20.80">
    <property type="entry name" value="E3 ubiquitin-protein ligase SopA"/>
    <property type="match status" value="1"/>
</dbReference>
<dbReference type="EMBL" id="KP211790">
    <property type="protein sequence ID" value="ANV78663.1"/>
    <property type="molecule type" value="Genomic_DNA"/>
</dbReference>
<proteinExistence type="predicted"/>
<sequence>MITMNTLQSNLQGSQDSINAIILTIDDMDSNDSGDSLAQILLLQQALEDLQLDLESSIVNLDSRLNETRAINDFSYLDFQGAQLFNFNNGLGNASLSYSNFSDASFRNANLAGGDGLFSTFYNTDFSGATMYQGIWRQSEFNNALFVGSQLSYTEFRYSDLSGANLSGAVMYGGSDWLMVNLSGADLTNTWMYDVDLRYADLTGADLTGARLAYLNPSYGPADITGVTWTNAICPDGTHASTVGNTCANNL</sequence>